<dbReference type="EMBL" id="FCON02000087">
    <property type="protein sequence ID" value="SAL79848.1"/>
    <property type="molecule type" value="Genomic_DNA"/>
</dbReference>
<dbReference type="Proteomes" id="UP000054770">
    <property type="component" value="Unassembled WGS sequence"/>
</dbReference>
<evidence type="ECO:0000259" key="4">
    <source>
        <dbReference type="PROSITE" id="PS01124"/>
    </source>
</evidence>
<keyword evidence="6" id="KW-1185">Reference proteome</keyword>
<keyword evidence="3" id="KW-0804">Transcription</keyword>
<dbReference type="InterPro" id="IPR032687">
    <property type="entry name" value="AraC-type_N"/>
</dbReference>
<protein>
    <submittedName>
        <fullName evidence="5">AraC family transcriptional regulator</fullName>
    </submittedName>
</protein>
<dbReference type="AlphaFoldDB" id="A0A158KFC9"/>
<dbReference type="GO" id="GO:0003700">
    <property type="term" value="F:DNA-binding transcription factor activity"/>
    <property type="evidence" value="ECO:0007669"/>
    <property type="project" value="InterPro"/>
</dbReference>
<keyword evidence="1" id="KW-0805">Transcription regulation</keyword>
<dbReference type="SUPFAM" id="SSF46689">
    <property type="entry name" value="Homeodomain-like"/>
    <property type="match status" value="1"/>
</dbReference>
<evidence type="ECO:0000313" key="5">
    <source>
        <dbReference type="EMBL" id="SAL79848.1"/>
    </source>
</evidence>
<dbReference type="GO" id="GO:0005829">
    <property type="term" value="C:cytosol"/>
    <property type="evidence" value="ECO:0007669"/>
    <property type="project" value="TreeGrafter"/>
</dbReference>
<dbReference type="Pfam" id="PF12833">
    <property type="entry name" value="HTH_18"/>
    <property type="match status" value="1"/>
</dbReference>
<dbReference type="Gene3D" id="1.10.10.60">
    <property type="entry name" value="Homeodomain-like"/>
    <property type="match status" value="1"/>
</dbReference>
<dbReference type="PROSITE" id="PS01124">
    <property type="entry name" value="HTH_ARAC_FAMILY_2"/>
    <property type="match status" value="1"/>
</dbReference>
<accession>A0A158KFC9</accession>
<evidence type="ECO:0000313" key="6">
    <source>
        <dbReference type="Proteomes" id="UP000054770"/>
    </source>
</evidence>
<comment type="caution">
    <text evidence="5">The sequence shown here is derived from an EMBL/GenBank/DDBJ whole genome shotgun (WGS) entry which is preliminary data.</text>
</comment>
<reference evidence="5" key="1">
    <citation type="submission" date="2016-01" db="EMBL/GenBank/DDBJ databases">
        <authorList>
            <person name="Peeters C."/>
        </authorList>
    </citation>
    <scope>NUCLEOTIDE SEQUENCE [LARGE SCALE GENOMIC DNA]</scope>
    <source>
        <strain evidence="5">LMG 22940</strain>
    </source>
</reference>
<dbReference type="GO" id="GO:0000976">
    <property type="term" value="F:transcription cis-regulatory region binding"/>
    <property type="evidence" value="ECO:0007669"/>
    <property type="project" value="TreeGrafter"/>
</dbReference>
<dbReference type="PANTHER" id="PTHR47894:SF4">
    <property type="entry name" value="HTH-TYPE TRANSCRIPTIONAL REGULATOR GADX"/>
    <property type="match status" value="1"/>
</dbReference>
<proteinExistence type="predicted"/>
<dbReference type="SMART" id="SM00342">
    <property type="entry name" value="HTH_ARAC"/>
    <property type="match status" value="1"/>
</dbReference>
<evidence type="ECO:0000256" key="3">
    <source>
        <dbReference type="ARBA" id="ARBA00023163"/>
    </source>
</evidence>
<sequence length="337" mass="37373">MSTLYFRGWVLQGLSNTIVALGGDVDAYADRFRLPLRLTGDADVQLPGDRLVRFLEACAADLDCPDFGLRAGFAQGRDALGPIALVALHCATVGEALEAIARYLNLLNSALELQLLRGRSGPRMSYELKVLRAGPSRQFEQWTLAVGLRVLKLIGSDQVRPKAVLLPHAPLLPLTHYTDFFGCPVRFSQAGYGVDLFAADLKRPTLRNDPELKELISDYIEKIADPAVDALGDQVVLMVRKLLPTGRCNVATVAGHFYMSVRTLQRRLDEQGLVFDDLVDAARRAGAEQYLVDPAVRISQVAGLLGYAIHSSFSHAFRRWHGVSPREWRQLRTVRKR</sequence>
<evidence type="ECO:0000256" key="1">
    <source>
        <dbReference type="ARBA" id="ARBA00023015"/>
    </source>
</evidence>
<dbReference type="PANTHER" id="PTHR47894">
    <property type="entry name" value="HTH-TYPE TRANSCRIPTIONAL REGULATOR GADX"/>
    <property type="match status" value="1"/>
</dbReference>
<dbReference type="InterPro" id="IPR009057">
    <property type="entry name" value="Homeodomain-like_sf"/>
</dbReference>
<name>A0A158KFC9_9BURK</name>
<feature type="domain" description="HTH araC/xylS-type" evidence="4">
    <location>
        <begin position="233"/>
        <end position="331"/>
    </location>
</feature>
<gene>
    <name evidence="5" type="ORF">AWB68_05729</name>
</gene>
<organism evidence="5 6">
    <name type="scientific">Caballeronia choica</name>
    <dbReference type="NCBI Taxonomy" id="326476"/>
    <lineage>
        <taxon>Bacteria</taxon>
        <taxon>Pseudomonadati</taxon>
        <taxon>Pseudomonadota</taxon>
        <taxon>Betaproteobacteria</taxon>
        <taxon>Burkholderiales</taxon>
        <taxon>Burkholderiaceae</taxon>
        <taxon>Caballeronia</taxon>
    </lineage>
</organism>
<evidence type="ECO:0000256" key="2">
    <source>
        <dbReference type="ARBA" id="ARBA00023125"/>
    </source>
</evidence>
<dbReference type="Pfam" id="PF12625">
    <property type="entry name" value="Arabinose_bd"/>
    <property type="match status" value="1"/>
</dbReference>
<keyword evidence="2" id="KW-0238">DNA-binding</keyword>
<dbReference type="InterPro" id="IPR018060">
    <property type="entry name" value="HTH_AraC"/>
</dbReference>